<dbReference type="Gene3D" id="1.25.40.10">
    <property type="entry name" value="Tetratricopeptide repeat domain"/>
    <property type="match status" value="1"/>
</dbReference>
<proteinExistence type="predicted"/>
<dbReference type="CDD" id="cd00093">
    <property type="entry name" value="HTH_XRE"/>
    <property type="match status" value="1"/>
</dbReference>
<dbReference type="InterPro" id="IPR003959">
    <property type="entry name" value="ATPase_AAA_core"/>
</dbReference>
<dbReference type="PANTHER" id="PTHR47691:SF3">
    <property type="entry name" value="HTH-TYPE TRANSCRIPTIONAL REGULATOR RV0890C-RELATED"/>
    <property type="match status" value="1"/>
</dbReference>
<dbReference type="SUPFAM" id="SSF47413">
    <property type="entry name" value="lambda repressor-like DNA-binding domains"/>
    <property type="match status" value="1"/>
</dbReference>
<gene>
    <name evidence="2" type="ORF">ACFFH7_06695</name>
</gene>
<dbReference type="SMART" id="SM00530">
    <property type="entry name" value="HTH_XRE"/>
    <property type="match status" value="1"/>
</dbReference>
<dbReference type="RefSeq" id="WP_379793821.1">
    <property type="nucleotide sequence ID" value="NZ_JBHLUD010000001.1"/>
</dbReference>
<dbReference type="SMART" id="SM00028">
    <property type="entry name" value="TPR"/>
    <property type="match status" value="3"/>
</dbReference>
<dbReference type="SUPFAM" id="SSF48452">
    <property type="entry name" value="TPR-like"/>
    <property type="match status" value="1"/>
</dbReference>
<name>A0ABV6MLI6_9PSEU</name>
<keyword evidence="3" id="KW-1185">Reference proteome</keyword>
<dbReference type="InterPro" id="IPR019734">
    <property type="entry name" value="TPR_rpt"/>
</dbReference>
<sequence>MDLAGLLRACRLRAGLTQEELAELAGLSTDAIGLLERGERRRPQRHTVDRLTSALDLTGAALDEFRRAARGMRVVAPPAPTTPLLGRERELAEIEELLAEVRLVTLTGPGGVGKTRLAIAVAARFGAAFLPLAELSDPAQLASELDRARRGRPPLIVLDNFEHLLGARGLVADLLADAKVLVTSRAALSLSGEHRYEVACLPARTASELFEQRARAVVPGFTTDPAVEPICRRLDGLPLAIELAAPWLRVLSPQQLLDRCHTLLTDGPHDSPARQRTLDATLNWSYELLDARQRTLFANLAVFVGGCTEAAAAAVCDATLGELASLVDLSLLTVSGQRFGMLETVHDYATRLDDSSPDRHAAYFLDLVEHIELVGPGELDHRETLDRERANIHRAIGHAVAARDVSACMTFARRLWRYRPLNAWLPTIVDVVGEDPELCLWAGMVARSRDDHPLAKKLFHTCIAACDATLWNTRVAAEHNLGVTYFEEGDYQRAAELERAALAAARSVNSGYGVPFGLVSLGDVEWAMGDLAAARACYREGLTLFEQLGHNAGISHAQTGLGRVALRCGDTAEAAERYRAGLAAGGDPVFAVECLETLADLVGPAEATDLRARAAVLREDDETL</sequence>
<evidence type="ECO:0000259" key="1">
    <source>
        <dbReference type="PROSITE" id="PS50943"/>
    </source>
</evidence>
<dbReference type="Gene3D" id="3.40.50.300">
    <property type="entry name" value="P-loop containing nucleotide triphosphate hydrolases"/>
    <property type="match status" value="1"/>
</dbReference>
<evidence type="ECO:0000313" key="2">
    <source>
        <dbReference type="EMBL" id="MFC0541163.1"/>
    </source>
</evidence>
<dbReference type="Pfam" id="PF13560">
    <property type="entry name" value="HTH_31"/>
    <property type="match status" value="1"/>
</dbReference>
<reference evidence="2 3" key="1">
    <citation type="submission" date="2024-09" db="EMBL/GenBank/DDBJ databases">
        <authorList>
            <person name="Sun Q."/>
            <person name="Mori K."/>
        </authorList>
    </citation>
    <scope>NUCLEOTIDE SEQUENCE [LARGE SCALE GENOMIC DNA]</scope>
    <source>
        <strain evidence="2 3">TBRC 1432</strain>
    </source>
</reference>
<dbReference type="Gene3D" id="1.10.260.40">
    <property type="entry name" value="lambda repressor-like DNA-binding domains"/>
    <property type="match status" value="1"/>
</dbReference>
<protein>
    <submittedName>
        <fullName evidence="2">Tetratricopeptide repeat protein</fullName>
    </submittedName>
</protein>
<dbReference type="InterPro" id="IPR001387">
    <property type="entry name" value="Cro/C1-type_HTH"/>
</dbReference>
<organism evidence="2 3">
    <name type="scientific">Kutzneria chonburiensis</name>
    <dbReference type="NCBI Taxonomy" id="1483604"/>
    <lineage>
        <taxon>Bacteria</taxon>
        <taxon>Bacillati</taxon>
        <taxon>Actinomycetota</taxon>
        <taxon>Actinomycetes</taxon>
        <taxon>Pseudonocardiales</taxon>
        <taxon>Pseudonocardiaceae</taxon>
        <taxon>Kutzneria</taxon>
    </lineage>
</organism>
<dbReference type="SUPFAM" id="SSF52540">
    <property type="entry name" value="P-loop containing nucleoside triphosphate hydrolases"/>
    <property type="match status" value="1"/>
</dbReference>
<feature type="domain" description="HTH cro/C1-type" evidence="1">
    <location>
        <begin position="7"/>
        <end position="62"/>
    </location>
</feature>
<accession>A0ABV6MLI6</accession>
<dbReference type="InterPro" id="IPR010982">
    <property type="entry name" value="Lambda_DNA-bd_dom_sf"/>
</dbReference>
<dbReference type="Proteomes" id="UP001589810">
    <property type="component" value="Unassembled WGS sequence"/>
</dbReference>
<evidence type="ECO:0000313" key="3">
    <source>
        <dbReference type="Proteomes" id="UP001589810"/>
    </source>
</evidence>
<dbReference type="EMBL" id="JBHLUD010000001">
    <property type="protein sequence ID" value="MFC0541163.1"/>
    <property type="molecule type" value="Genomic_DNA"/>
</dbReference>
<dbReference type="PANTHER" id="PTHR47691">
    <property type="entry name" value="REGULATOR-RELATED"/>
    <property type="match status" value="1"/>
</dbReference>
<dbReference type="Pfam" id="PF13424">
    <property type="entry name" value="TPR_12"/>
    <property type="match status" value="1"/>
</dbReference>
<comment type="caution">
    <text evidence="2">The sequence shown here is derived from an EMBL/GenBank/DDBJ whole genome shotgun (WGS) entry which is preliminary data.</text>
</comment>
<dbReference type="Pfam" id="PF00004">
    <property type="entry name" value="AAA"/>
    <property type="match status" value="1"/>
</dbReference>
<dbReference type="InterPro" id="IPR027417">
    <property type="entry name" value="P-loop_NTPase"/>
</dbReference>
<dbReference type="InterPro" id="IPR011990">
    <property type="entry name" value="TPR-like_helical_dom_sf"/>
</dbReference>
<dbReference type="PROSITE" id="PS50943">
    <property type="entry name" value="HTH_CROC1"/>
    <property type="match status" value="1"/>
</dbReference>